<keyword evidence="6 9" id="KW-1133">Transmembrane helix</keyword>
<organism evidence="11 12">
    <name type="scientific">Methylocapsa palsarum</name>
    <dbReference type="NCBI Taxonomy" id="1612308"/>
    <lineage>
        <taxon>Bacteria</taxon>
        <taxon>Pseudomonadati</taxon>
        <taxon>Pseudomonadota</taxon>
        <taxon>Alphaproteobacteria</taxon>
        <taxon>Hyphomicrobiales</taxon>
        <taxon>Beijerinckiaceae</taxon>
        <taxon>Methylocapsa</taxon>
    </lineage>
</organism>
<evidence type="ECO:0000259" key="10">
    <source>
        <dbReference type="PROSITE" id="PS51012"/>
    </source>
</evidence>
<evidence type="ECO:0000256" key="1">
    <source>
        <dbReference type="ARBA" id="ARBA00004651"/>
    </source>
</evidence>
<keyword evidence="8 9" id="KW-0472">Membrane</keyword>
<accession>A0A1I3XGU2</accession>
<feature type="transmembrane region" description="Helical" evidence="9">
    <location>
        <begin position="122"/>
        <end position="144"/>
    </location>
</feature>
<feature type="domain" description="ABC transmembrane type-2" evidence="10">
    <location>
        <begin position="34"/>
        <end position="259"/>
    </location>
</feature>
<evidence type="ECO:0000256" key="5">
    <source>
        <dbReference type="ARBA" id="ARBA00022692"/>
    </source>
</evidence>
<reference evidence="11 12" key="1">
    <citation type="submission" date="2016-10" db="EMBL/GenBank/DDBJ databases">
        <authorList>
            <person name="de Groot N.N."/>
        </authorList>
    </citation>
    <scope>NUCLEOTIDE SEQUENCE [LARGE SCALE GENOMIC DNA]</scope>
    <source>
        <strain evidence="11 12">NE2</strain>
    </source>
</reference>
<dbReference type="InterPro" id="IPR047817">
    <property type="entry name" value="ABC2_TM_bact-type"/>
</dbReference>
<feature type="transmembrane region" description="Helical" evidence="9">
    <location>
        <begin position="33"/>
        <end position="54"/>
    </location>
</feature>
<feature type="transmembrane region" description="Helical" evidence="9">
    <location>
        <begin position="66"/>
        <end position="86"/>
    </location>
</feature>
<dbReference type="STRING" id="1612308.SAMN05444581_103118"/>
<comment type="subcellular location">
    <subcellularLocation>
        <location evidence="9">Cell inner membrane</location>
        <topology evidence="9">Multi-pass membrane protein</topology>
    </subcellularLocation>
    <subcellularLocation>
        <location evidence="1">Cell membrane</location>
        <topology evidence="1">Multi-pass membrane protein</topology>
    </subcellularLocation>
</comment>
<keyword evidence="7" id="KW-0625">Polysaccharide transport</keyword>
<feature type="transmembrane region" description="Helical" evidence="9">
    <location>
        <begin position="235"/>
        <end position="253"/>
    </location>
</feature>
<keyword evidence="7" id="KW-0762">Sugar transport</keyword>
<feature type="transmembrane region" description="Helical" evidence="9">
    <location>
        <begin position="179"/>
        <end position="200"/>
    </location>
</feature>
<dbReference type="PANTHER" id="PTHR30413:SF10">
    <property type="entry name" value="CAPSULE POLYSACCHARIDE EXPORT INNER-MEMBRANE PROTEIN CTRC"/>
    <property type="match status" value="1"/>
</dbReference>
<protein>
    <recommendedName>
        <fullName evidence="9">Transport permease protein</fullName>
    </recommendedName>
</protein>
<dbReference type="Proteomes" id="UP000198755">
    <property type="component" value="Unassembled WGS sequence"/>
</dbReference>
<evidence type="ECO:0000256" key="9">
    <source>
        <dbReference type="RuleBase" id="RU361157"/>
    </source>
</evidence>
<evidence type="ECO:0000256" key="8">
    <source>
        <dbReference type="ARBA" id="ARBA00023136"/>
    </source>
</evidence>
<comment type="similarity">
    <text evidence="2 9">Belongs to the ABC-2 integral membrane protein family.</text>
</comment>
<name>A0A1I3XGU2_9HYPH</name>
<evidence type="ECO:0000256" key="3">
    <source>
        <dbReference type="ARBA" id="ARBA00022448"/>
    </source>
</evidence>
<proteinExistence type="inferred from homology"/>
<dbReference type="PROSITE" id="PS51012">
    <property type="entry name" value="ABC_TM2"/>
    <property type="match status" value="1"/>
</dbReference>
<dbReference type="EMBL" id="FOSN01000003">
    <property type="protein sequence ID" value="SFK18725.1"/>
    <property type="molecule type" value="Genomic_DNA"/>
</dbReference>
<keyword evidence="3 9" id="KW-0813">Transport</keyword>
<keyword evidence="12" id="KW-1185">Reference proteome</keyword>
<dbReference type="GO" id="GO:0005886">
    <property type="term" value="C:plasma membrane"/>
    <property type="evidence" value="ECO:0007669"/>
    <property type="project" value="UniProtKB-SubCell"/>
</dbReference>
<dbReference type="GO" id="GO:0015920">
    <property type="term" value="P:lipopolysaccharide transport"/>
    <property type="evidence" value="ECO:0007669"/>
    <property type="project" value="TreeGrafter"/>
</dbReference>
<feature type="transmembrane region" description="Helical" evidence="9">
    <location>
        <begin position="150"/>
        <end position="172"/>
    </location>
</feature>
<dbReference type="OrthoDB" id="9786910at2"/>
<dbReference type="Pfam" id="PF01061">
    <property type="entry name" value="ABC2_membrane"/>
    <property type="match status" value="1"/>
</dbReference>
<dbReference type="InterPro" id="IPR013525">
    <property type="entry name" value="ABC2_TM"/>
</dbReference>
<dbReference type="PANTHER" id="PTHR30413">
    <property type="entry name" value="INNER MEMBRANE TRANSPORT PERMEASE"/>
    <property type="match status" value="1"/>
</dbReference>
<evidence type="ECO:0000313" key="11">
    <source>
        <dbReference type="EMBL" id="SFK18725.1"/>
    </source>
</evidence>
<evidence type="ECO:0000313" key="12">
    <source>
        <dbReference type="Proteomes" id="UP000198755"/>
    </source>
</evidence>
<evidence type="ECO:0000256" key="6">
    <source>
        <dbReference type="ARBA" id="ARBA00022989"/>
    </source>
</evidence>
<keyword evidence="5 9" id="KW-0812">Transmembrane</keyword>
<keyword evidence="4 9" id="KW-1003">Cell membrane</keyword>
<evidence type="ECO:0000256" key="7">
    <source>
        <dbReference type="ARBA" id="ARBA00023047"/>
    </source>
</evidence>
<dbReference type="GO" id="GO:0140359">
    <property type="term" value="F:ABC-type transporter activity"/>
    <property type="evidence" value="ECO:0007669"/>
    <property type="project" value="InterPro"/>
</dbReference>
<dbReference type="GO" id="GO:0015774">
    <property type="term" value="P:polysaccharide transport"/>
    <property type="evidence" value="ECO:0007669"/>
    <property type="project" value="UniProtKB-KW"/>
</dbReference>
<sequence>MNLMTPFDNAWHYRELIRAVVRRELAVRFRGSILGWIWAIFGPLVMLSAYTIIFSNAVGVPASAKGAGVGTYALSIFTGLIVFNLFSELAYRSPGMLHEHAGVIKKSIFPSETLAWTATIRAAVYAAISLGVLAVFELALTFWLPPTVLLLPFVIGPFFLFLLGTSWFLMALGSFTRDVAHLMISIVPVFMFATPIFYSIEDVPPHLRLYVHFNPIGNYVEMLRDVLLFNRLPSFALYAGTVGLSLFVFYFSYRFFMQYKAVFVDVI</sequence>
<evidence type="ECO:0000256" key="2">
    <source>
        <dbReference type="ARBA" id="ARBA00007783"/>
    </source>
</evidence>
<gene>
    <name evidence="11" type="ORF">SAMN05444581_103118</name>
</gene>
<evidence type="ECO:0000256" key="4">
    <source>
        <dbReference type="ARBA" id="ARBA00022475"/>
    </source>
</evidence>
<dbReference type="AlphaFoldDB" id="A0A1I3XGU2"/>